<dbReference type="CDD" id="cd00009">
    <property type="entry name" value="AAA"/>
    <property type="match status" value="1"/>
</dbReference>
<proteinExistence type="predicted"/>
<protein>
    <recommendedName>
        <fullName evidence="1">AAA+ ATPase domain-containing protein</fullName>
    </recommendedName>
</protein>
<dbReference type="AlphaFoldDB" id="X1UWU6"/>
<dbReference type="SMART" id="SM00382">
    <property type="entry name" value="AAA"/>
    <property type="match status" value="1"/>
</dbReference>
<evidence type="ECO:0000259" key="1">
    <source>
        <dbReference type="SMART" id="SM00382"/>
    </source>
</evidence>
<name>X1UWU6_9ZZZZ</name>
<feature type="domain" description="AAA+ ATPase" evidence="1">
    <location>
        <begin position="34"/>
        <end position="156"/>
    </location>
</feature>
<gene>
    <name evidence="2" type="ORF">S12H4_44813</name>
</gene>
<accession>X1UWU6</accession>
<dbReference type="Pfam" id="PF01695">
    <property type="entry name" value="IstB_IS21"/>
    <property type="match status" value="1"/>
</dbReference>
<dbReference type="PANTHER" id="PTHR30050">
    <property type="entry name" value="CHROMOSOMAL REPLICATION INITIATOR PROTEIN DNAA"/>
    <property type="match status" value="1"/>
</dbReference>
<dbReference type="SUPFAM" id="SSF52540">
    <property type="entry name" value="P-loop containing nucleoside triphosphate hydrolases"/>
    <property type="match status" value="2"/>
</dbReference>
<dbReference type="EMBL" id="BARW01027645">
    <property type="protein sequence ID" value="GAJ04376.1"/>
    <property type="molecule type" value="Genomic_DNA"/>
</dbReference>
<dbReference type="InterPro" id="IPR027417">
    <property type="entry name" value="P-loop_NTPase"/>
</dbReference>
<evidence type="ECO:0000313" key="2">
    <source>
        <dbReference type="EMBL" id="GAJ04376.1"/>
    </source>
</evidence>
<dbReference type="GO" id="GO:0005524">
    <property type="term" value="F:ATP binding"/>
    <property type="evidence" value="ECO:0007669"/>
    <property type="project" value="InterPro"/>
</dbReference>
<feature type="non-terminal residue" evidence="2">
    <location>
        <position position="1"/>
    </location>
</feature>
<comment type="caution">
    <text evidence="2">The sequence shown here is derived from an EMBL/GenBank/DDBJ whole genome shotgun (WGS) entry which is preliminary data.</text>
</comment>
<dbReference type="InterPro" id="IPR003593">
    <property type="entry name" value="AAA+_ATPase"/>
</dbReference>
<dbReference type="GO" id="GO:0006260">
    <property type="term" value="P:DNA replication"/>
    <property type="evidence" value="ECO:0007669"/>
    <property type="project" value="TreeGrafter"/>
</dbReference>
<feature type="non-terminal residue" evidence="2">
    <location>
        <position position="256"/>
    </location>
</feature>
<dbReference type="Gene3D" id="3.40.50.300">
    <property type="entry name" value="P-loop containing nucleotide triphosphate hydrolases"/>
    <property type="match status" value="2"/>
</dbReference>
<reference evidence="2" key="1">
    <citation type="journal article" date="2014" name="Front. Microbiol.">
        <title>High frequency of phylogenetically diverse reductive dehalogenase-homologous genes in deep subseafloor sedimentary metagenomes.</title>
        <authorList>
            <person name="Kawai M."/>
            <person name="Futagami T."/>
            <person name="Toyoda A."/>
            <person name="Takaki Y."/>
            <person name="Nishi S."/>
            <person name="Hori S."/>
            <person name="Arai W."/>
            <person name="Tsubouchi T."/>
            <person name="Morono Y."/>
            <person name="Uchiyama I."/>
            <person name="Ito T."/>
            <person name="Fujiyama A."/>
            <person name="Inagaki F."/>
            <person name="Takami H."/>
        </authorList>
    </citation>
    <scope>NUCLEOTIDE SEQUENCE</scope>
    <source>
        <strain evidence="2">Expedition CK06-06</strain>
    </source>
</reference>
<organism evidence="2">
    <name type="scientific">marine sediment metagenome</name>
    <dbReference type="NCBI Taxonomy" id="412755"/>
    <lineage>
        <taxon>unclassified sequences</taxon>
        <taxon>metagenomes</taxon>
        <taxon>ecological metagenomes</taxon>
    </lineage>
</organism>
<dbReference type="PANTHER" id="PTHR30050:SF4">
    <property type="entry name" value="ATP-BINDING PROTEIN RV3427C IN INSERTION SEQUENCE-RELATED"/>
    <property type="match status" value="1"/>
</dbReference>
<sequence length="256" mass="28170">TFDNLLPQGRSGDPANQERFSRVNEVARAFAAEPKGWFVLSGPSGCGKTHLAAAIANECLGRGSPVFYITTPDLLDHLRSTYSPGNEMPYDDFFNQVRNAPLLVLDDLGAQTGTPWAKEKLDQLLTHRFNSELPTVVVTIVPIEQLDGRLHTRLTDPKLCQVYAVEEKQLSSPGDTGGLELKLLKGMNFDNFDYKRVNLPPEQRENLEQVFREALSFAQSPEGWLVLVGVTGCGKTHLAAAIANYCLQAGKPALFI</sequence>
<dbReference type="InterPro" id="IPR002611">
    <property type="entry name" value="IstB_ATP-bd"/>
</dbReference>